<evidence type="ECO:0000256" key="3">
    <source>
        <dbReference type="SAM" id="Phobius"/>
    </source>
</evidence>
<protein>
    <submittedName>
        <fullName evidence="5">Methyl-accepting chemotaxis protein</fullName>
    </submittedName>
</protein>
<gene>
    <name evidence="5" type="ORF">J2S19_000812</name>
</gene>
<dbReference type="Gene3D" id="1.10.287.950">
    <property type="entry name" value="Methyl-accepting chemotaxis protein"/>
    <property type="match status" value="1"/>
</dbReference>
<dbReference type="PANTHER" id="PTHR32089">
    <property type="entry name" value="METHYL-ACCEPTING CHEMOTAXIS PROTEIN MCPB"/>
    <property type="match status" value="1"/>
</dbReference>
<comment type="caution">
    <text evidence="5">The sequence shown here is derived from an EMBL/GenBank/DDBJ whole genome shotgun (WGS) entry which is preliminary data.</text>
</comment>
<dbReference type="Pfam" id="PF00015">
    <property type="entry name" value="MCPsignal"/>
    <property type="match status" value="1"/>
</dbReference>
<evidence type="ECO:0000259" key="4">
    <source>
        <dbReference type="PROSITE" id="PS50111"/>
    </source>
</evidence>
<organism evidence="5 6">
    <name type="scientific">Metabacillus malikii</name>
    <dbReference type="NCBI Taxonomy" id="1504265"/>
    <lineage>
        <taxon>Bacteria</taxon>
        <taxon>Bacillati</taxon>
        <taxon>Bacillota</taxon>
        <taxon>Bacilli</taxon>
        <taxon>Bacillales</taxon>
        <taxon>Bacillaceae</taxon>
        <taxon>Metabacillus</taxon>
    </lineage>
</organism>
<feature type="domain" description="Methyl-accepting transducer" evidence="4">
    <location>
        <begin position="138"/>
        <end position="374"/>
    </location>
</feature>
<dbReference type="SUPFAM" id="SSF58104">
    <property type="entry name" value="Methyl-accepting chemotaxis protein (MCP) signaling domain"/>
    <property type="match status" value="1"/>
</dbReference>
<reference evidence="5 6" key="1">
    <citation type="submission" date="2023-07" db="EMBL/GenBank/DDBJ databases">
        <title>Genomic Encyclopedia of Type Strains, Phase IV (KMG-IV): sequencing the most valuable type-strain genomes for metagenomic binning, comparative biology and taxonomic classification.</title>
        <authorList>
            <person name="Goeker M."/>
        </authorList>
    </citation>
    <scope>NUCLEOTIDE SEQUENCE [LARGE SCALE GENOMIC DNA]</scope>
    <source>
        <strain evidence="5 6">DSM 29005</strain>
    </source>
</reference>
<dbReference type="EMBL" id="JAUSUD010000002">
    <property type="protein sequence ID" value="MDQ0229561.1"/>
    <property type="molecule type" value="Genomic_DNA"/>
</dbReference>
<feature type="transmembrane region" description="Helical" evidence="3">
    <location>
        <begin position="43"/>
        <end position="67"/>
    </location>
</feature>
<keyword evidence="3" id="KW-0812">Transmembrane</keyword>
<keyword evidence="3" id="KW-0472">Membrane</keyword>
<evidence type="ECO:0000256" key="1">
    <source>
        <dbReference type="ARBA" id="ARBA00023224"/>
    </source>
</evidence>
<keyword evidence="1 2" id="KW-0807">Transducer</keyword>
<evidence type="ECO:0000313" key="6">
    <source>
        <dbReference type="Proteomes" id="UP001234495"/>
    </source>
</evidence>
<dbReference type="CDD" id="cd11386">
    <property type="entry name" value="MCP_signal"/>
    <property type="match status" value="1"/>
</dbReference>
<feature type="transmembrane region" description="Helical" evidence="3">
    <location>
        <begin position="12"/>
        <end position="37"/>
    </location>
</feature>
<dbReference type="SMART" id="SM00283">
    <property type="entry name" value="MA"/>
    <property type="match status" value="1"/>
</dbReference>
<keyword evidence="3" id="KW-1133">Transmembrane helix</keyword>
<sequence>MSEKTKENIKKFGYYSLNTAFQGIISGIIITVIFSLISDNQILSFTSLLLVLLITVSSVLTGVFNFLSYAKPFHEIQLFVKKVSQGDLTYSANEDNLGPLKSIKAPLEYMRIGLQTLLKEVQETGKIVKDYSTNLEAKIYSTNDHLTMISNELQDIKDTIDIQLISTREVSVTMEEMSAGIGKTAETSSIANESSNRAFQLASTGKNKVNTAAEQMGSIHTSFSDLHTVIKELISGTGKISDMIAEISHIAGQTNLLSLNANIEAARAGEHGKGFSVVAQEVGKLANQTNISAASITSIIDDIQEKADKALNAMTITNNDVDSGLHSINELMNSFNNILASVEAVNSQITDITSVGQQMAAGSEVVTASVGGLSSQFTTVSSKLIEFTREIGNQVEEMETLKHAATELNDKSAKLEELLRKFQIGTV</sequence>
<dbReference type="RefSeq" id="WP_307337448.1">
    <property type="nucleotide sequence ID" value="NZ_JAUSUD010000002.1"/>
</dbReference>
<accession>A0ABT9ZBC5</accession>
<evidence type="ECO:0000256" key="2">
    <source>
        <dbReference type="PROSITE-ProRule" id="PRU00284"/>
    </source>
</evidence>
<keyword evidence="6" id="KW-1185">Reference proteome</keyword>
<evidence type="ECO:0000313" key="5">
    <source>
        <dbReference type="EMBL" id="MDQ0229561.1"/>
    </source>
</evidence>
<name>A0ABT9ZBC5_9BACI</name>
<dbReference type="PANTHER" id="PTHR32089:SF112">
    <property type="entry name" value="LYSOZYME-LIKE PROTEIN-RELATED"/>
    <property type="match status" value="1"/>
</dbReference>
<proteinExistence type="predicted"/>
<dbReference type="PROSITE" id="PS50111">
    <property type="entry name" value="CHEMOTAXIS_TRANSDUC_2"/>
    <property type="match status" value="1"/>
</dbReference>
<dbReference type="Proteomes" id="UP001234495">
    <property type="component" value="Unassembled WGS sequence"/>
</dbReference>
<dbReference type="InterPro" id="IPR004089">
    <property type="entry name" value="MCPsignal_dom"/>
</dbReference>